<evidence type="ECO:0000256" key="1">
    <source>
        <dbReference type="ARBA" id="ARBA00022475"/>
    </source>
</evidence>
<name>A0A839ZYI6_9CAUL</name>
<dbReference type="AlphaFoldDB" id="A0A839ZYI6"/>
<keyword evidence="1 5" id="KW-1003">Cell membrane</keyword>
<dbReference type="HAMAP" id="MF_00010">
    <property type="entry name" value="UPF0060"/>
    <property type="match status" value="1"/>
</dbReference>
<dbReference type="GO" id="GO:0005886">
    <property type="term" value="C:plasma membrane"/>
    <property type="evidence" value="ECO:0007669"/>
    <property type="project" value="UniProtKB-SubCell"/>
</dbReference>
<sequence length="107" mass="11269">MTALVYIAAAAAEIAGCFSFWMWLREGKAVWWIVPGIASLIAFAWLLTLVDSAAAGRAYAAYGGIYVAASLIWLLTVEGVRPDRWDLIGAAVCIAGAGIILLGPRAA</sequence>
<evidence type="ECO:0000313" key="7">
    <source>
        <dbReference type="Proteomes" id="UP000530564"/>
    </source>
</evidence>
<comment type="subcellular location">
    <subcellularLocation>
        <location evidence="5">Cell membrane</location>
        <topology evidence="5">Multi-pass membrane protein</topology>
    </subcellularLocation>
</comment>
<keyword evidence="3 5" id="KW-1133">Transmembrane helix</keyword>
<evidence type="ECO:0000256" key="3">
    <source>
        <dbReference type="ARBA" id="ARBA00022989"/>
    </source>
</evidence>
<keyword evidence="2 5" id="KW-0812">Transmembrane</keyword>
<evidence type="ECO:0000256" key="2">
    <source>
        <dbReference type="ARBA" id="ARBA00022692"/>
    </source>
</evidence>
<evidence type="ECO:0000256" key="5">
    <source>
        <dbReference type="HAMAP-Rule" id="MF_00010"/>
    </source>
</evidence>
<protein>
    <submittedName>
        <fullName evidence="6">Small multidrug resistance family-3 protein</fullName>
    </submittedName>
</protein>
<dbReference type="NCBIfam" id="NF002586">
    <property type="entry name" value="PRK02237.1"/>
    <property type="match status" value="1"/>
</dbReference>
<keyword evidence="4 5" id="KW-0472">Membrane</keyword>
<comment type="similarity">
    <text evidence="5">Belongs to the UPF0060 family.</text>
</comment>
<feature type="transmembrane region" description="Helical" evidence="5">
    <location>
        <begin position="29"/>
        <end position="47"/>
    </location>
</feature>
<feature type="transmembrane region" description="Helical" evidence="5">
    <location>
        <begin position="59"/>
        <end position="75"/>
    </location>
</feature>
<dbReference type="InterPro" id="IPR037185">
    <property type="entry name" value="EmrE-like"/>
</dbReference>
<dbReference type="PANTHER" id="PTHR36116">
    <property type="entry name" value="UPF0060 MEMBRANE PROTEIN YNFA"/>
    <property type="match status" value="1"/>
</dbReference>
<accession>A0A839ZYI6</accession>
<evidence type="ECO:0000313" key="6">
    <source>
        <dbReference type="EMBL" id="MBB3890799.1"/>
    </source>
</evidence>
<dbReference type="EMBL" id="JACIDK010000002">
    <property type="protein sequence ID" value="MBB3890799.1"/>
    <property type="molecule type" value="Genomic_DNA"/>
</dbReference>
<dbReference type="Proteomes" id="UP000530564">
    <property type="component" value="Unassembled WGS sequence"/>
</dbReference>
<dbReference type="InterPro" id="IPR003844">
    <property type="entry name" value="UPF0060"/>
</dbReference>
<reference evidence="6 7" key="1">
    <citation type="submission" date="2020-08" db="EMBL/GenBank/DDBJ databases">
        <title>Genomic Encyclopedia of Type Strains, Phase IV (KMG-IV): sequencing the most valuable type-strain genomes for metagenomic binning, comparative biology and taxonomic classification.</title>
        <authorList>
            <person name="Goeker M."/>
        </authorList>
    </citation>
    <scope>NUCLEOTIDE SEQUENCE [LARGE SCALE GENOMIC DNA]</scope>
    <source>
        <strain evidence="6 7">DSM 21793</strain>
    </source>
</reference>
<comment type="caution">
    <text evidence="6">The sequence shown here is derived from an EMBL/GenBank/DDBJ whole genome shotgun (WGS) entry which is preliminary data.</text>
</comment>
<dbReference type="PANTHER" id="PTHR36116:SF1">
    <property type="entry name" value="UPF0060 MEMBRANE PROTEIN YNFA"/>
    <property type="match status" value="1"/>
</dbReference>
<feature type="transmembrane region" description="Helical" evidence="5">
    <location>
        <begin position="87"/>
        <end position="104"/>
    </location>
</feature>
<dbReference type="RefSeq" id="WP_183771205.1">
    <property type="nucleotide sequence ID" value="NZ_JACIDK010000002.1"/>
</dbReference>
<proteinExistence type="inferred from homology"/>
<keyword evidence="7" id="KW-1185">Reference proteome</keyword>
<gene>
    <name evidence="6" type="ORF">GGQ61_001516</name>
</gene>
<dbReference type="Pfam" id="PF02694">
    <property type="entry name" value="UPF0060"/>
    <property type="match status" value="1"/>
</dbReference>
<dbReference type="SUPFAM" id="SSF103481">
    <property type="entry name" value="Multidrug resistance efflux transporter EmrE"/>
    <property type="match status" value="1"/>
</dbReference>
<evidence type="ECO:0000256" key="4">
    <source>
        <dbReference type="ARBA" id="ARBA00023136"/>
    </source>
</evidence>
<organism evidence="6 7">
    <name type="scientific">Phenylobacterium haematophilum</name>
    <dbReference type="NCBI Taxonomy" id="98513"/>
    <lineage>
        <taxon>Bacteria</taxon>
        <taxon>Pseudomonadati</taxon>
        <taxon>Pseudomonadota</taxon>
        <taxon>Alphaproteobacteria</taxon>
        <taxon>Caulobacterales</taxon>
        <taxon>Caulobacteraceae</taxon>
        <taxon>Phenylobacterium</taxon>
    </lineage>
</organism>